<dbReference type="InterPro" id="IPR036734">
    <property type="entry name" value="Neur_chan_lig-bd_sf"/>
</dbReference>
<keyword evidence="4" id="KW-1185">Reference proteome</keyword>
<dbReference type="Gene3D" id="2.70.170.10">
    <property type="entry name" value="Neurotransmitter-gated ion-channel ligand-binding domain"/>
    <property type="match status" value="1"/>
</dbReference>
<dbReference type="PANTHER" id="PTHR18945">
    <property type="entry name" value="NEUROTRANSMITTER GATED ION CHANNEL"/>
    <property type="match status" value="1"/>
</dbReference>
<keyword evidence="2" id="KW-1133">Transmembrane helix</keyword>
<dbReference type="InterPro" id="IPR036719">
    <property type="entry name" value="Neuro-gated_channel_TM_sf"/>
</dbReference>
<dbReference type="SUPFAM" id="SSF63712">
    <property type="entry name" value="Nicotinic receptor ligand binding domain-like"/>
    <property type="match status" value="1"/>
</dbReference>
<protein>
    <recommendedName>
        <fullName evidence="5">Neurotransmitter-gated ion-channel ligand-binding domain-containing protein</fullName>
    </recommendedName>
</protein>
<feature type="transmembrane region" description="Helical" evidence="2">
    <location>
        <begin position="327"/>
        <end position="347"/>
    </location>
</feature>
<dbReference type="EMBL" id="WQLB01000054">
    <property type="protein sequence ID" value="MVN89319.1"/>
    <property type="molecule type" value="Genomic_DNA"/>
</dbReference>
<feature type="transmembrane region" description="Helical" evidence="2">
    <location>
        <begin position="367"/>
        <end position="385"/>
    </location>
</feature>
<dbReference type="GO" id="GO:0004888">
    <property type="term" value="F:transmembrane signaling receptor activity"/>
    <property type="evidence" value="ECO:0007669"/>
    <property type="project" value="InterPro"/>
</dbReference>
<dbReference type="AlphaFoldDB" id="A0A7C9MBS6"/>
<dbReference type="GO" id="GO:0016020">
    <property type="term" value="C:membrane"/>
    <property type="evidence" value="ECO:0007669"/>
    <property type="project" value="UniProtKB-SubCell"/>
</dbReference>
<organism evidence="3 4">
    <name type="scientific">Deinococcus arboris</name>
    <dbReference type="NCBI Taxonomy" id="2682977"/>
    <lineage>
        <taxon>Bacteria</taxon>
        <taxon>Thermotogati</taxon>
        <taxon>Deinococcota</taxon>
        <taxon>Deinococci</taxon>
        <taxon>Deinococcales</taxon>
        <taxon>Deinococcaceae</taxon>
        <taxon>Deinococcus</taxon>
    </lineage>
</organism>
<accession>A0A7C9MBS6</accession>
<feature type="transmembrane region" description="Helical" evidence="2">
    <location>
        <begin position="297"/>
        <end position="315"/>
    </location>
</feature>
<proteinExistence type="predicted"/>
<reference evidence="3 4" key="1">
    <citation type="submission" date="2019-12" db="EMBL/GenBank/DDBJ databases">
        <title>Deinococcus sp. HMF7620 Genome sequencing and assembly.</title>
        <authorList>
            <person name="Kang H."/>
            <person name="Kim H."/>
            <person name="Joh K."/>
        </authorList>
    </citation>
    <scope>NUCLEOTIDE SEQUENCE [LARGE SCALE GENOMIC DNA]</scope>
    <source>
        <strain evidence="3 4">HMF7620</strain>
    </source>
</reference>
<keyword evidence="2" id="KW-0812">Transmembrane</keyword>
<evidence type="ECO:0000256" key="2">
    <source>
        <dbReference type="SAM" id="Phobius"/>
    </source>
</evidence>
<name>A0A7C9MBS6_9DEIO</name>
<dbReference type="Proteomes" id="UP000483286">
    <property type="component" value="Unassembled WGS sequence"/>
</dbReference>
<evidence type="ECO:0000256" key="1">
    <source>
        <dbReference type="ARBA" id="ARBA00004141"/>
    </source>
</evidence>
<feature type="transmembrane region" description="Helical" evidence="2">
    <location>
        <begin position="267"/>
        <end position="288"/>
    </location>
</feature>
<dbReference type="SUPFAM" id="SSF90112">
    <property type="entry name" value="Neurotransmitter-gated ion-channel transmembrane pore"/>
    <property type="match status" value="1"/>
</dbReference>
<evidence type="ECO:0008006" key="5">
    <source>
        <dbReference type="Google" id="ProtNLM"/>
    </source>
</evidence>
<comment type="caution">
    <text evidence="3">The sequence shown here is derived from an EMBL/GenBank/DDBJ whole genome shotgun (WGS) entry which is preliminary data.</text>
</comment>
<dbReference type="GO" id="GO:0005230">
    <property type="term" value="F:extracellular ligand-gated monoatomic ion channel activity"/>
    <property type="evidence" value="ECO:0007669"/>
    <property type="project" value="InterPro"/>
</dbReference>
<dbReference type="RefSeq" id="WP_157461579.1">
    <property type="nucleotide sequence ID" value="NZ_WQLB01000054.1"/>
</dbReference>
<dbReference type="InterPro" id="IPR038050">
    <property type="entry name" value="Neuro_actylchol_rec"/>
</dbReference>
<dbReference type="Gene3D" id="1.20.58.390">
    <property type="entry name" value="Neurotransmitter-gated ion-channel transmembrane domain"/>
    <property type="match status" value="1"/>
</dbReference>
<gene>
    <name evidence="3" type="ORF">GO986_21520</name>
</gene>
<evidence type="ECO:0000313" key="4">
    <source>
        <dbReference type="Proteomes" id="UP000483286"/>
    </source>
</evidence>
<keyword evidence="2" id="KW-0472">Membrane</keyword>
<comment type="subcellular location">
    <subcellularLocation>
        <location evidence="1">Membrane</location>
        <topology evidence="1">Multi-pass membrane protein</topology>
    </subcellularLocation>
</comment>
<sequence length="386" mass="44247">MNQIHRNALPPKFDALYCTFYTISNLYIRNRFVSRLHKFLNFQNNALIALILTIFLCQASHAQSDISNVASASKIDTNDKNVIVDVLINEIYSIDPVEGDFLADVTLSYEWNNRSNTEALKTDDPMLSSDPLIDFVNDRDLNLIWEDYGEPTSPDMQYRVSRRYNGEFSAYFDLSKFPFDTQQIKLILEPRHNTTKETTLMFNPQLSNLGSTQLIDTMIPKNEYNGIDGWKFKSAQLIAKEQNYVGRAAPSPRLLVDLTADREYSHYTYLVISLIFFISLICFSAYFFPIEDIGSRLQVLTALLLALTAVQFVVYDDLPTIPYLTRIDLMFLSCYVCMLSVIAITVFVKWQISKRDRESVVKFEKAAMISTSIIFCGAFLAVNVLR</sequence>
<dbReference type="InterPro" id="IPR006201">
    <property type="entry name" value="Neur_channel"/>
</dbReference>
<evidence type="ECO:0000313" key="3">
    <source>
        <dbReference type="EMBL" id="MVN89319.1"/>
    </source>
</evidence>